<name>A0A521BLD0_9BACT</name>
<feature type="transmembrane region" description="Helical" evidence="12">
    <location>
        <begin position="157"/>
        <end position="179"/>
    </location>
</feature>
<dbReference type="PANTHER" id="PTHR23289:SF2">
    <property type="entry name" value="CYTOCHROME C OXIDASE ASSEMBLY PROTEIN COX15 HOMOLOG"/>
    <property type="match status" value="1"/>
</dbReference>
<dbReference type="InterPro" id="IPR023754">
    <property type="entry name" value="HemeA_Synthase_type2"/>
</dbReference>
<dbReference type="OrthoDB" id="9793156at2"/>
<keyword evidence="6" id="KW-0560">Oxidoreductase</keyword>
<keyword evidence="3 12" id="KW-0812">Transmembrane</keyword>
<comment type="subcellular location">
    <subcellularLocation>
        <location evidence="2">Membrane</location>
        <topology evidence="2">Multi-pass membrane protein</topology>
    </subcellularLocation>
</comment>
<feature type="transmembrane region" description="Helical" evidence="12">
    <location>
        <begin position="200"/>
        <end position="227"/>
    </location>
</feature>
<evidence type="ECO:0000256" key="12">
    <source>
        <dbReference type="SAM" id="Phobius"/>
    </source>
</evidence>
<dbReference type="AlphaFoldDB" id="A0A521BLD0"/>
<evidence type="ECO:0000256" key="2">
    <source>
        <dbReference type="ARBA" id="ARBA00004141"/>
    </source>
</evidence>
<evidence type="ECO:0000256" key="1">
    <source>
        <dbReference type="ARBA" id="ARBA00001970"/>
    </source>
</evidence>
<dbReference type="EMBL" id="FXTH01000003">
    <property type="protein sequence ID" value="SMO47957.1"/>
    <property type="molecule type" value="Genomic_DNA"/>
</dbReference>
<feature type="transmembrane region" description="Helical" evidence="12">
    <location>
        <begin position="261"/>
        <end position="279"/>
    </location>
</feature>
<keyword evidence="8" id="KW-0350">Heme biosynthesis</keyword>
<keyword evidence="9 12" id="KW-0472">Membrane</keyword>
<evidence type="ECO:0000256" key="5">
    <source>
        <dbReference type="ARBA" id="ARBA00022989"/>
    </source>
</evidence>
<reference evidence="13 14" key="1">
    <citation type="submission" date="2017-05" db="EMBL/GenBank/DDBJ databases">
        <authorList>
            <person name="Varghese N."/>
            <person name="Submissions S."/>
        </authorList>
    </citation>
    <scope>NUCLEOTIDE SEQUENCE [LARGE SCALE GENOMIC DNA]</scope>
    <source>
        <strain evidence="13 14">DSM 21194</strain>
    </source>
</reference>
<feature type="transmembrane region" description="Helical" evidence="12">
    <location>
        <begin position="323"/>
        <end position="340"/>
    </location>
</feature>
<dbReference type="Pfam" id="PF02628">
    <property type="entry name" value="COX15-CtaA"/>
    <property type="match status" value="1"/>
</dbReference>
<evidence type="ECO:0000256" key="10">
    <source>
        <dbReference type="ARBA" id="ARBA00044501"/>
    </source>
</evidence>
<comment type="pathway">
    <text evidence="10">Porphyrin-containing compound metabolism; heme A biosynthesis; heme A from heme O: step 1/1.</text>
</comment>
<dbReference type="GO" id="GO:0016653">
    <property type="term" value="F:oxidoreductase activity, acting on NAD(P)H, heme protein as acceptor"/>
    <property type="evidence" value="ECO:0007669"/>
    <property type="project" value="TreeGrafter"/>
</dbReference>
<keyword evidence="5 12" id="KW-1133">Transmembrane helix</keyword>
<evidence type="ECO:0000256" key="9">
    <source>
        <dbReference type="ARBA" id="ARBA00023136"/>
    </source>
</evidence>
<evidence type="ECO:0000256" key="11">
    <source>
        <dbReference type="ARBA" id="ARBA00048044"/>
    </source>
</evidence>
<feature type="transmembrane region" description="Helical" evidence="12">
    <location>
        <begin position="299"/>
        <end position="317"/>
    </location>
</feature>
<dbReference type="GO" id="GO:0016020">
    <property type="term" value="C:membrane"/>
    <property type="evidence" value="ECO:0007669"/>
    <property type="project" value="UniProtKB-SubCell"/>
</dbReference>
<comment type="cofactor">
    <cofactor evidence="1">
        <name>heme b</name>
        <dbReference type="ChEBI" id="CHEBI:60344"/>
    </cofactor>
</comment>
<dbReference type="PANTHER" id="PTHR23289">
    <property type="entry name" value="CYTOCHROME C OXIDASE ASSEMBLY PROTEIN COX15"/>
    <property type="match status" value="1"/>
</dbReference>
<keyword evidence="7" id="KW-0408">Iron</keyword>
<evidence type="ECO:0000313" key="13">
    <source>
        <dbReference type="EMBL" id="SMO47957.1"/>
    </source>
</evidence>
<proteinExistence type="inferred from homology"/>
<dbReference type="GO" id="GO:0046872">
    <property type="term" value="F:metal ion binding"/>
    <property type="evidence" value="ECO:0007669"/>
    <property type="project" value="UniProtKB-KW"/>
</dbReference>
<feature type="transmembrane region" description="Helical" evidence="12">
    <location>
        <begin position="97"/>
        <end position="115"/>
    </location>
</feature>
<feature type="transmembrane region" description="Helical" evidence="12">
    <location>
        <begin position="127"/>
        <end position="145"/>
    </location>
</feature>
<dbReference type="InterPro" id="IPR003780">
    <property type="entry name" value="COX15/CtaA_fam"/>
</dbReference>
<dbReference type="HAMAP" id="MF_01665">
    <property type="entry name" value="HemeA_synth_type2"/>
    <property type="match status" value="1"/>
</dbReference>
<evidence type="ECO:0000256" key="6">
    <source>
        <dbReference type="ARBA" id="ARBA00023002"/>
    </source>
</evidence>
<keyword evidence="14" id="KW-1185">Reference proteome</keyword>
<dbReference type="Proteomes" id="UP000317593">
    <property type="component" value="Unassembled WGS sequence"/>
</dbReference>
<evidence type="ECO:0000256" key="7">
    <source>
        <dbReference type="ARBA" id="ARBA00023004"/>
    </source>
</evidence>
<organism evidence="13 14">
    <name type="scientific">Fodinibius sediminis</name>
    <dbReference type="NCBI Taxonomy" id="1214077"/>
    <lineage>
        <taxon>Bacteria</taxon>
        <taxon>Pseudomonadati</taxon>
        <taxon>Balneolota</taxon>
        <taxon>Balneolia</taxon>
        <taxon>Balneolales</taxon>
        <taxon>Balneolaceae</taxon>
        <taxon>Fodinibius</taxon>
    </lineage>
</organism>
<evidence type="ECO:0000313" key="14">
    <source>
        <dbReference type="Proteomes" id="UP000317593"/>
    </source>
</evidence>
<gene>
    <name evidence="13" type="ORF">SAMN06265218_103221</name>
</gene>
<sequence length="356" mass="40783">MQPPNNQTDRYVAVWLWTGVALIFMILIIGGITRLTDSGLSMSDWSLVMGAFPPMNESEWLATFEQYRQFPQYQQLNAGMSLTEFKAIFFWEYLHRLLGRVIGLVFLLPFLFFWLKGYFSRRMLRRAAVLFGMGALQGIMGWIMVKSGLVDVPYVSHYRLAVHLLLAIVLISLCAWYALDLNREGALQQRPETAGVLKNWALLVGVAFFLQIVWGGFTAGLDAGYIYNTFPLMNGQWLPLNAWALQPAVINFLENPGMVQFTHRLLGTLLSLLVIVLWWRTRSFESLIPSLKRKADLLLILLVLQYLLGIATVLWHVPLVLGVMHQAGAVLFWIGWLFYYHHLQKKTIHSAKLTVY</sequence>
<dbReference type="RefSeq" id="WP_142713445.1">
    <property type="nucleotide sequence ID" value="NZ_FXTH01000003.1"/>
</dbReference>
<protein>
    <submittedName>
        <fullName evidence="13">Cytochrome c oxidase assembly protein subunit 15</fullName>
    </submittedName>
</protein>
<dbReference type="GO" id="GO:0006784">
    <property type="term" value="P:heme A biosynthetic process"/>
    <property type="evidence" value="ECO:0007669"/>
    <property type="project" value="InterPro"/>
</dbReference>
<evidence type="ECO:0000256" key="3">
    <source>
        <dbReference type="ARBA" id="ARBA00022692"/>
    </source>
</evidence>
<dbReference type="GO" id="GO:0120547">
    <property type="term" value="F:heme A synthase activity"/>
    <property type="evidence" value="ECO:0007669"/>
    <property type="project" value="UniProtKB-EC"/>
</dbReference>
<evidence type="ECO:0000256" key="8">
    <source>
        <dbReference type="ARBA" id="ARBA00023133"/>
    </source>
</evidence>
<comment type="catalytic activity">
    <reaction evidence="11">
        <text>Fe(II)-heme o + 2 A + H2O = Fe(II)-heme a + 2 AH2</text>
        <dbReference type="Rhea" id="RHEA:63388"/>
        <dbReference type="ChEBI" id="CHEBI:13193"/>
        <dbReference type="ChEBI" id="CHEBI:15377"/>
        <dbReference type="ChEBI" id="CHEBI:17499"/>
        <dbReference type="ChEBI" id="CHEBI:60530"/>
        <dbReference type="ChEBI" id="CHEBI:61715"/>
        <dbReference type="EC" id="1.17.99.9"/>
    </reaction>
    <physiologicalReaction direction="left-to-right" evidence="11">
        <dbReference type="Rhea" id="RHEA:63389"/>
    </physiologicalReaction>
</comment>
<keyword evidence="4" id="KW-0479">Metal-binding</keyword>
<feature type="transmembrane region" description="Helical" evidence="12">
    <location>
        <begin position="12"/>
        <end position="32"/>
    </location>
</feature>
<accession>A0A521BLD0</accession>
<evidence type="ECO:0000256" key="4">
    <source>
        <dbReference type="ARBA" id="ARBA00022723"/>
    </source>
</evidence>